<keyword evidence="7 11" id="KW-0808">Transferase</keyword>
<dbReference type="NCBIfam" id="TIGR01141">
    <property type="entry name" value="hisC"/>
    <property type="match status" value="1"/>
</dbReference>
<evidence type="ECO:0000256" key="5">
    <source>
        <dbReference type="ARBA" id="ARBA00022576"/>
    </source>
</evidence>
<comment type="catalytic activity">
    <reaction evidence="10 11">
        <text>L-histidinol phosphate + 2-oxoglutarate = 3-(imidazol-4-yl)-2-oxopropyl phosphate + L-glutamate</text>
        <dbReference type="Rhea" id="RHEA:23744"/>
        <dbReference type="ChEBI" id="CHEBI:16810"/>
        <dbReference type="ChEBI" id="CHEBI:29985"/>
        <dbReference type="ChEBI" id="CHEBI:57766"/>
        <dbReference type="ChEBI" id="CHEBI:57980"/>
        <dbReference type="EC" id="2.6.1.9"/>
    </reaction>
</comment>
<dbReference type="EC" id="2.6.1.9" evidence="11"/>
<comment type="subunit">
    <text evidence="4 11">Homodimer.</text>
</comment>
<evidence type="ECO:0000256" key="10">
    <source>
        <dbReference type="ARBA" id="ARBA00047481"/>
    </source>
</evidence>
<comment type="caution">
    <text evidence="13">The sequence shown here is derived from an EMBL/GenBank/DDBJ whole genome shotgun (WGS) entry which is preliminary data.</text>
</comment>
<dbReference type="InterPro" id="IPR050106">
    <property type="entry name" value="HistidinolP_aminotransfase"/>
</dbReference>
<dbReference type="InterPro" id="IPR015421">
    <property type="entry name" value="PyrdxlP-dep_Trfase_major"/>
</dbReference>
<evidence type="ECO:0000259" key="12">
    <source>
        <dbReference type="Pfam" id="PF00155"/>
    </source>
</evidence>
<dbReference type="SUPFAM" id="SSF53383">
    <property type="entry name" value="PLP-dependent transferases"/>
    <property type="match status" value="1"/>
</dbReference>
<keyword evidence="8 11" id="KW-0663">Pyridoxal phosphate</keyword>
<evidence type="ECO:0000256" key="6">
    <source>
        <dbReference type="ARBA" id="ARBA00022605"/>
    </source>
</evidence>
<evidence type="ECO:0000256" key="2">
    <source>
        <dbReference type="ARBA" id="ARBA00005011"/>
    </source>
</evidence>
<dbReference type="Pfam" id="PF00155">
    <property type="entry name" value="Aminotran_1_2"/>
    <property type="match status" value="1"/>
</dbReference>
<evidence type="ECO:0000256" key="8">
    <source>
        <dbReference type="ARBA" id="ARBA00022898"/>
    </source>
</evidence>
<dbReference type="Gene3D" id="3.90.1150.10">
    <property type="entry name" value="Aspartate Aminotransferase, domain 1"/>
    <property type="match status" value="1"/>
</dbReference>
<feature type="domain" description="Aminotransferase class I/classII large" evidence="12">
    <location>
        <begin position="38"/>
        <end position="367"/>
    </location>
</feature>
<comment type="similarity">
    <text evidence="3 11">Belongs to the class-II pyridoxal-phosphate-dependent aminotransferase family. Histidinol-phosphate aminotransferase subfamily.</text>
</comment>
<dbReference type="RefSeq" id="WP_073069591.1">
    <property type="nucleotide sequence ID" value="NZ_MPPI01000002.1"/>
</dbReference>
<comment type="cofactor">
    <cofactor evidence="1 11">
        <name>pyridoxal 5'-phosphate</name>
        <dbReference type="ChEBI" id="CHEBI:597326"/>
    </cofactor>
</comment>
<name>A0A2T1DMQ5_9CYAN</name>
<dbReference type="Proteomes" id="UP000238634">
    <property type="component" value="Unassembled WGS sequence"/>
</dbReference>
<dbReference type="GO" id="GO:0000105">
    <property type="term" value="P:L-histidine biosynthetic process"/>
    <property type="evidence" value="ECO:0007669"/>
    <property type="project" value="UniProtKB-UniRule"/>
</dbReference>
<evidence type="ECO:0000256" key="1">
    <source>
        <dbReference type="ARBA" id="ARBA00001933"/>
    </source>
</evidence>
<dbReference type="STRING" id="1920490.GCA_001895925_01505"/>
<evidence type="ECO:0000256" key="4">
    <source>
        <dbReference type="ARBA" id="ARBA00011738"/>
    </source>
</evidence>
<dbReference type="CDD" id="cd00609">
    <property type="entry name" value="AAT_like"/>
    <property type="match status" value="1"/>
</dbReference>
<keyword evidence="5 11" id="KW-0032">Aminotransferase</keyword>
<sequence>MLEFIRSDLAQLAAYNTQHTDNSQESKSSEILVDRVDVNESPYDLPDELKQKLSWTYQQAIENNRYPDGGYESLKRAIADYVNESANNITAANISIGNGSDELIRSLLIATCIGGEGSILVADPTFSMYRILAQTLGVSVVTIGRSLTNFEMDLTEAQTAIAVTQTPPIRAVFVVHPNSPTGNALTFAELSWLRSLPQNILVAVDEAYFEFSQTSVADELLQHPNWVILRTFSKAFRLAAHRVGYAIADPELITALEKVRLPYNLSSFTQAAALVAVTHRRQLLSTISLTLTERTRLTQALSQHPEFQVWESAANFVYLRLKNADANEKLATICQTLKDQGTLIRHTGNGLRISIGTPEENQRTIARFKKVSKY</sequence>
<evidence type="ECO:0000256" key="9">
    <source>
        <dbReference type="ARBA" id="ARBA00023102"/>
    </source>
</evidence>
<dbReference type="NCBIfam" id="NF002726">
    <property type="entry name" value="PRK02610.1"/>
    <property type="match status" value="1"/>
</dbReference>
<dbReference type="AlphaFoldDB" id="A0A2T1DMQ5"/>
<evidence type="ECO:0000256" key="11">
    <source>
        <dbReference type="HAMAP-Rule" id="MF_01023"/>
    </source>
</evidence>
<gene>
    <name evidence="11 13" type="primary">hisC</name>
    <name evidence="13" type="ORF">C7B65_02625</name>
</gene>
<evidence type="ECO:0000256" key="3">
    <source>
        <dbReference type="ARBA" id="ARBA00007970"/>
    </source>
</evidence>
<keyword evidence="9 11" id="KW-0368">Histidine biosynthesis</keyword>
<feature type="modified residue" description="N6-(pyridoxal phosphate)lysine" evidence="11">
    <location>
        <position position="234"/>
    </location>
</feature>
<dbReference type="OrthoDB" id="9813612at2"/>
<keyword evidence="14" id="KW-1185">Reference proteome</keyword>
<reference evidence="13 14" key="2">
    <citation type="submission" date="2018-03" db="EMBL/GenBank/DDBJ databases">
        <title>The ancient ancestry and fast evolution of plastids.</title>
        <authorList>
            <person name="Moore K.R."/>
            <person name="Magnabosco C."/>
            <person name="Momper L."/>
            <person name="Gold D.A."/>
            <person name="Bosak T."/>
            <person name="Fournier G.P."/>
        </authorList>
    </citation>
    <scope>NUCLEOTIDE SEQUENCE [LARGE SCALE GENOMIC DNA]</scope>
    <source>
        <strain evidence="13 14">ULC007</strain>
    </source>
</reference>
<dbReference type="PANTHER" id="PTHR43643:SF6">
    <property type="entry name" value="HISTIDINOL-PHOSPHATE AMINOTRANSFERASE"/>
    <property type="match status" value="1"/>
</dbReference>
<organism evidence="13 14">
    <name type="scientific">Phormidesmis priestleyi ULC007</name>
    <dbReference type="NCBI Taxonomy" id="1920490"/>
    <lineage>
        <taxon>Bacteria</taxon>
        <taxon>Bacillati</taxon>
        <taxon>Cyanobacteriota</taxon>
        <taxon>Cyanophyceae</taxon>
        <taxon>Leptolyngbyales</taxon>
        <taxon>Leptolyngbyaceae</taxon>
        <taxon>Phormidesmis</taxon>
    </lineage>
</organism>
<dbReference type="Gene3D" id="3.40.640.10">
    <property type="entry name" value="Type I PLP-dependent aspartate aminotransferase-like (Major domain)"/>
    <property type="match status" value="1"/>
</dbReference>
<accession>A0A2T1DMQ5</accession>
<evidence type="ECO:0000313" key="14">
    <source>
        <dbReference type="Proteomes" id="UP000238634"/>
    </source>
</evidence>
<dbReference type="GO" id="GO:0030170">
    <property type="term" value="F:pyridoxal phosphate binding"/>
    <property type="evidence" value="ECO:0007669"/>
    <property type="project" value="InterPro"/>
</dbReference>
<dbReference type="HAMAP" id="MF_01023">
    <property type="entry name" value="HisC_aminotrans_2"/>
    <property type="match status" value="1"/>
</dbReference>
<protein>
    <recommendedName>
        <fullName evidence="11">Histidinol-phosphate aminotransferase</fullName>
        <ecNumber evidence="11">2.6.1.9</ecNumber>
    </recommendedName>
    <alternativeName>
        <fullName evidence="11">Imidazole acetol-phosphate transaminase</fullName>
    </alternativeName>
</protein>
<evidence type="ECO:0000256" key="7">
    <source>
        <dbReference type="ARBA" id="ARBA00022679"/>
    </source>
</evidence>
<reference evidence="13 14" key="1">
    <citation type="submission" date="2018-02" db="EMBL/GenBank/DDBJ databases">
        <authorList>
            <person name="Cohen D.B."/>
            <person name="Kent A.D."/>
        </authorList>
    </citation>
    <scope>NUCLEOTIDE SEQUENCE [LARGE SCALE GENOMIC DNA]</scope>
    <source>
        <strain evidence="13 14">ULC007</strain>
    </source>
</reference>
<dbReference type="GO" id="GO:0004400">
    <property type="term" value="F:histidinol-phosphate transaminase activity"/>
    <property type="evidence" value="ECO:0007669"/>
    <property type="project" value="UniProtKB-UniRule"/>
</dbReference>
<dbReference type="InterPro" id="IPR015424">
    <property type="entry name" value="PyrdxlP-dep_Trfase"/>
</dbReference>
<dbReference type="InterPro" id="IPR015422">
    <property type="entry name" value="PyrdxlP-dep_Trfase_small"/>
</dbReference>
<dbReference type="UniPathway" id="UPA00031">
    <property type="reaction ID" value="UER00012"/>
</dbReference>
<keyword evidence="6 11" id="KW-0028">Amino-acid biosynthesis</keyword>
<dbReference type="PANTHER" id="PTHR43643">
    <property type="entry name" value="HISTIDINOL-PHOSPHATE AMINOTRANSFERASE 2"/>
    <property type="match status" value="1"/>
</dbReference>
<comment type="pathway">
    <text evidence="2 11">Amino-acid biosynthesis; L-histidine biosynthesis; L-histidine from 5-phospho-alpha-D-ribose 1-diphosphate: step 7/9.</text>
</comment>
<dbReference type="InterPro" id="IPR005861">
    <property type="entry name" value="HisP_aminotrans"/>
</dbReference>
<evidence type="ECO:0000313" key="13">
    <source>
        <dbReference type="EMBL" id="PSB21742.1"/>
    </source>
</evidence>
<dbReference type="EMBL" id="PVWG01000002">
    <property type="protein sequence ID" value="PSB21742.1"/>
    <property type="molecule type" value="Genomic_DNA"/>
</dbReference>
<dbReference type="InterPro" id="IPR004839">
    <property type="entry name" value="Aminotransferase_I/II_large"/>
</dbReference>
<proteinExistence type="inferred from homology"/>